<dbReference type="InterPro" id="IPR019341">
    <property type="entry name" value="Alpha/Gamma-adaptin-bd_p34"/>
</dbReference>
<dbReference type="KEGG" id="mde:101901778"/>
<evidence type="ECO:0000256" key="1">
    <source>
        <dbReference type="SAM" id="Coils"/>
    </source>
</evidence>
<evidence type="ECO:0000313" key="2">
    <source>
        <dbReference type="EnsemblMetazoa" id="MDOA008620-PA"/>
    </source>
</evidence>
<feature type="coiled-coil region" evidence="1">
    <location>
        <begin position="199"/>
        <end position="245"/>
    </location>
</feature>
<proteinExistence type="predicted"/>
<dbReference type="AlphaFoldDB" id="A0A1I8MUP9"/>
<dbReference type="VEuPathDB" id="VectorBase:MDOA008620"/>
<dbReference type="PANTHER" id="PTHR14659">
    <property type="entry name" value="ALPHA- AND GAMMA-ADAPTIN-BINDING PROTEIN P34"/>
    <property type="match status" value="1"/>
</dbReference>
<dbReference type="STRING" id="7370.A0A1I8MUP9"/>
<dbReference type="RefSeq" id="XP_005192190.2">
    <property type="nucleotide sequence ID" value="XM_005192133.4"/>
</dbReference>
<dbReference type="Pfam" id="PF10199">
    <property type="entry name" value="Adaptin_binding"/>
    <property type="match status" value="1"/>
</dbReference>
<dbReference type="eggNOG" id="KOG4273">
    <property type="taxonomic scope" value="Eukaryota"/>
</dbReference>
<name>A0A1I8MUP9_MUSDO</name>
<dbReference type="OrthoDB" id="10261384at2759"/>
<sequence>MIPLILVHSYGQENSTKIIKDILHANGGDCEEITTQVEDCSLAVCKCNIITKYYETEIGFFEWDDLESIPNSLCKHIEGCIIYFDADCVTFNTKIDFLNKFVKTNNIGFPCILTRNISKKESMDTLRQKCASSKFAVCDLNSEDDYDDGADRGYGEVIEMLKNNVWSNVIVDGRKLNLDFNHLPSEDNSDESVSDDSDIENQLNEFENLMNNLQQFKAMSQNLSRDELLDNAEKLAEQFANILAEH</sequence>
<dbReference type="EnsemblMetazoa" id="MDOA008620-RA">
    <property type="protein sequence ID" value="MDOA008620-PA"/>
    <property type="gene ID" value="MDOA008620"/>
</dbReference>
<accession>A0A1I8MUP9</accession>
<organism evidence="2">
    <name type="scientific">Musca domestica</name>
    <name type="common">House fly</name>
    <dbReference type="NCBI Taxonomy" id="7370"/>
    <lineage>
        <taxon>Eukaryota</taxon>
        <taxon>Metazoa</taxon>
        <taxon>Ecdysozoa</taxon>
        <taxon>Arthropoda</taxon>
        <taxon>Hexapoda</taxon>
        <taxon>Insecta</taxon>
        <taxon>Pterygota</taxon>
        <taxon>Neoptera</taxon>
        <taxon>Endopterygota</taxon>
        <taxon>Diptera</taxon>
        <taxon>Brachycera</taxon>
        <taxon>Muscomorpha</taxon>
        <taxon>Muscoidea</taxon>
        <taxon>Muscidae</taxon>
        <taxon>Musca</taxon>
    </lineage>
</organism>
<reference evidence="2" key="1">
    <citation type="submission" date="2020-05" db="UniProtKB">
        <authorList>
            <consortium name="EnsemblMetazoa"/>
        </authorList>
    </citation>
    <scope>IDENTIFICATION</scope>
    <source>
        <strain evidence="2">Aabys</strain>
    </source>
</reference>
<keyword evidence="1" id="KW-0175">Coiled coil</keyword>
<gene>
    <name evidence="2" type="primary">101901778</name>
</gene>
<dbReference type="VEuPathDB" id="VectorBase:MDOMA2_013413"/>
<dbReference type="PANTHER" id="PTHR14659:SF1">
    <property type="entry name" value="ALPHA- AND GAMMA-ADAPTIN-BINDING PROTEIN P34"/>
    <property type="match status" value="1"/>
</dbReference>
<protein>
    <submittedName>
        <fullName evidence="2">Uncharacterized protein</fullName>
    </submittedName>
</protein>